<organism evidence="2 3">
    <name type="scientific">Bacillus cereus BAG5X1-1</name>
    <dbReference type="NCBI Taxonomy" id="1053189"/>
    <lineage>
        <taxon>Bacteria</taxon>
        <taxon>Bacillati</taxon>
        <taxon>Bacillota</taxon>
        <taxon>Bacilli</taxon>
        <taxon>Bacillales</taxon>
        <taxon>Bacillaceae</taxon>
        <taxon>Bacillus</taxon>
        <taxon>Bacillus cereus group</taxon>
    </lineage>
</organism>
<feature type="domain" description="Xylose isomerase-like TIM barrel" evidence="1">
    <location>
        <begin position="160"/>
        <end position="280"/>
    </location>
</feature>
<dbReference type="PATRIC" id="fig|1053189.3.peg.5254"/>
<gene>
    <name evidence="2" type="ORF">IEE_05149</name>
</gene>
<reference evidence="2 3" key="1">
    <citation type="submission" date="2012-04" db="EMBL/GenBank/DDBJ databases">
        <title>The Genome Sequence of Bacillus cereus BAG5X1-1.</title>
        <authorList>
            <consortium name="The Broad Institute Genome Sequencing Platform"/>
            <consortium name="The Broad Institute Genome Sequencing Center for Infectious Disease"/>
            <person name="Feldgarden M."/>
            <person name="Van der Auwera G.A."/>
            <person name="Mahillon J."/>
            <person name="Duprez V."/>
            <person name="Timmery S."/>
            <person name="Mattelet C."/>
            <person name="Dierick K."/>
            <person name="Sun M."/>
            <person name="Yu Z."/>
            <person name="Zhu L."/>
            <person name="Hu X."/>
            <person name="Shank E.B."/>
            <person name="Swiecicka I."/>
            <person name="Hansen B.M."/>
            <person name="Andrup L."/>
            <person name="Young S.K."/>
            <person name="Zeng Q."/>
            <person name="Gargeya S."/>
            <person name="Fitzgerald M."/>
            <person name="Haas B."/>
            <person name="Abouelleil A."/>
            <person name="Alvarado L."/>
            <person name="Arachchi H.M."/>
            <person name="Berlin A."/>
            <person name="Chapman S.B."/>
            <person name="Goldberg J."/>
            <person name="Griggs A."/>
            <person name="Gujja S."/>
            <person name="Hansen M."/>
            <person name="Howarth C."/>
            <person name="Imamovic A."/>
            <person name="Larimer J."/>
            <person name="McCowen C."/>
            <person name="Montmayeur A."/>
            <person name="Murphy C."/>
            <person name="Neiman D."/>
            <person name="Pearson M."/>
            <person name="Priest M."/>
            <person name="Roberts A."/>
            <person name="Saif S."/>
            <person name="Shea T."/>
            <person name="Sisk P."/>
            <person name="Sykes S."/>
            <person name="Wortman J."/>
            <person name="Nusbaum C."/>
            <person name="Birren B."/>
        </authorList>
    </citation>
    <scope>NUCLEOTIDE SEQUENCE [LARGE SCALE GENOMIC DNA]</scope>
    <source>
        <strain evidence="2 3">BAG5X1-1</strain>
    </source>
</reference>
<dbReference type="AlphaFoldDB" id="J8ADL8"/>
<dbReference type="EMBL" id="AHDJ01000061">
    <property type="protein sequence ID" value="EJQ37590.1"/>
    <property type="molecule type" value="Genomic_DNA"/>
</dbReference>
<evidence type="ECO:0000313" key="2">
    <source>
        <dbReference type="EMBL" id="EJQ37590.1"/>
    </source>
</evidence>
<dbReference type="InterPro" id="IPR036237">
    <property type="entry name" value="Xyl_isomerase-like_sf"/>
</dbReference>
<name>J8ADL8_BACCE</name>
<dbReference type="Pfam" id="PF01261">
    <property type="entry name" value="AP_endonuc_2"/>
    <property type="match status" value="1"/>
</dbReference>
<dbReference type="InterPro" id="IPR013022">
    <property type="entry name" value="Xyl_isomerase-like_TIM-brl"/>
</dbReference>
<protein>
    <recommendedName>
        <fullName evidence="1">Xylose isomerase-like TIM barrel domain-containing protein</fullName>
    </recommendedName>
</protein>
<dbReference type="HOGENOM" id="CLU_068005_1_0_9"/>
<accession>J8ADL8</accession>
<evidence type="ECO:0000313" key="3">
    <source>
        <dbReference type="Proteomes" id="UP000006600"/>
    </source>
</evidence>
<comment type="caution">
    <text evidence="2">The sequence shown here is derived from an EMBL/GenBank/DDBJ whole genome shotgun (WGS) entry which is preliminary data.</text>
</comment>
<evidence type="ECO:0000259" key="1">
    <source>
        <dbReference type="Pfam" id="PF01261"/>
    </source>
</evidence>
<sequence length="284" mass="32853">MMLVFFIVKNVFRNVSVDILRKPVYYIFKETGFLIERTDYMRDERLVLNFLVFANEIENGVLQEDLLRQSVDLGFTNVEIRREYFKDLTKEMPVIQKEANRLNLGLFYSVPDEIYIDGTLNPKLNQYLAEAKKMGVKHIKWNIGNFTGELHAAQLRKLLEQGIAISIENDQTQTSGTIAAIKTFMKAVKKERIDIGYVYDLGNWRFVGEDEQQAAEILKEYVRYIHVKDVLEKSAPLAIGLDRGEIDWRKVLAVLPKSPIAIEYPTTSKVQILEAKKLLEEEIS</sequence>
<proteinExistence type="predicted"/>
<dbReference type="SUPFAM" id="SSF51658">
    <property type="entry name" value="Xylose isomerase-like"/>
    <property type="match status" value="1"/>
</dbReference>
<dbReference type="Gene3D" id="3.20.20.150">
    <property type="entry name" value="Divalent-metal-dependent TIM barrel enzymes"/>
    <property type="match status" value="1"/>
</dbReference>
<dbReference type="Proteomes" id="UP000006600">
    <property type="component" value="Unassembled WGS sequence"/>
</dbReference>